<accession>A0ABT8QXG9</accession>
<proteinExistence type="predicted"/>
<evidence type="ECO:0000313" key="2">
    <source>
        <dbReference type="EMBL" id="MDO0826044.1"/>
    </source>
</evidence>
<feature type="transmembrane region" description="Helical" evidence="1">
    <location>
        <begin position="7"/>
        <end position="25"/>
    </location>
</feature>
<organism evidence="2 3">
    <name type="scientific">Desulfosporosinus nitroreducens</name>
    <dbReference type="NCBI Taxonomy" id="2018668"/>
    <lineage>
        <taxon>Bacteria</taxon>
        <taxon>Bacillati</taxon>
        <taxon>Bacillota</taxon>
        <taxon>Clostridia</taxon>
        <taxon>Eubacteriales</taxon>
        <taxon>Desulfitobacteriaceae</taxon>
        <taxon>Desulfosporosinus</taxon>
    </lineage>
</organism>
<keyword evidence="1" id="KW-0472">Membrane</keyword>
<comment type="caution">
    <text evidence="2">The sequence shown here is derived from an EMBL/GenBank/DDBJ whole genome shotgun (WGS) entry which is preliminary data.</text>
</comment>
<feature type="transmembrane region" description="Helical" evidence="1">
    <location>
        <begin position="37"/>
        <end position="58"/>
    </location>
</feature>
<reference evidence="2" key="1">
    <citation type="submission" date="2022-05" db="EMBL/GenBank/DDBJ databases">
        <title>Expanded diversity of anoxic marine methylotrophy in a Black Sea sulfate reducing microorganism.</title>
        <authorList>
            <person name="Fischer P.Q."/>
            <person name="Stams A.J.M."/>
            <person name="Villanueva L."/>
            <person name="Sousa D.Z."/>
        </authorList>
    </citation>
    <scope>NUCLEOTIDE SEQUENCE</scope>
    <source>
        <strain evidence="2">P130</strain>
    </source>
</reference>
<evidence type="ECO:0000313" key="3">
    <source>
        <dbReference type="Proteomes" id="UP001176021"/>
    </source>
</evidence>
<name>A0ABT8QXG9_9FIRM</name>
<dbReference type="Proteomes" id="UP001176021">
    <property type="component" value="Unassembled WGS sequence"/>
</dbReference>
<dbReference type="EMBL" id="JAMJEV010000045">
    <property type="protein sequence ID" value="MDO0826044.1"/>
    <property type="molecule type" value="Genomic_DNA"/>
</dbReference>
<gene>
    <name evidence="2" type="ORF">M8H41_25010</name>
</gene>
<dbReference type="RefSeq" id="WP_302050392.1">
    <property type="nucleotide sequence ID" value="NZ_JAMJEV010000045.1"/>
</dbReference>
<keyword evidence="3" id="KW-1185">Reference proteome</keyword>
<protein>
    <submittedName>
        <fullName evidence="2">Uncharacterized protein</fullName>
    </submittedName>
</protein>
<feature type="transmembrane region" description="Helical" evidence="1">
    <location>
        <begin position="65"/>
        <end position="86"/>
    </location>
</feature>
<keyword evidence="1" id="KW-0812">Transmembrane</keyword>
<evidence type="ECO:0000256" key="1">
    <source>
        <dbReference type="SAM" id="Phobius"/>
    </source>
</evidence>
<sequence>MDSRNTPKLTVVLGIVLLIIAYLIPYDSLESLLGQGLRPLGLVSLFINPVLGIIGGIFSFLKKQWLYLILNIVIIFSFFVIMAIGYSL</sequence>
<keyword evidence="1" id="KW-1133">Transmembrane helix</keyword>